<keyword evidence="3" id="KW-1185">Reference proteome</keyword>
<organism evidence="2 3">
    <name type="scientific">Iphiclides podalirius</name>
    <name type="common">scarce swallowtail</name>
    <dbReference type="NCBI Taxonomy" id="110791"/>
    <lineage>
        <taxon>Eukaryota</taxon>
        <taxon>Metazoa</taxon>
        <taxon>Ecdysozoa</taxon>
        <taxon>Arthropoda</taxon>
        <taxon>Hexapoda</taxon>
        <taxon>Insecta</taxon>
        <taxon>Pterygota</taxon>
        <taxon>Neoptera</taxon>
        <taxon>Endopterygota</taxon>
        <taxon>Lepidoptera</taxon>
        <taxon>Glossata</taxon>
        <taxon>Ditrysia</taxon>
        <taxon>Papilionoidea</taxon>
        <taxon>Papilionidae</taxon>
        <taxon>Papilioninae</taxon>
        <taxon>Iphiclides</taxon>
    </lineage>
</organism>
<feature type="non-terminal residue" evidence="2">
    <location>
        <position position="1"/>
    </location>
</feature>
<reference evidence="2" key="1">
    <citation type="submission" date="2022-03" db="EMBL/GenBank/DDBJ databases">
        <authorList>
            <person name="Martin H S."/>
        </authorList>
    </citation>
    <scope>NUCLEOTIDE SEQUENCE</scope>
</reference>
<proteinExistence type="predicted"/>
<feature type="region of interest" description="Disordered" evidence="1">
    <location>
        <begin position="31"/>
        <end position="97"/>
    </location>
</feature>
<name>A0ABN8II21_9NEOP</name>
<evidence type="ECO:0000313" key="2">
    <source>
        <dbReference type="EMBL" id="CAH2056367.1"/>
    </source>
</evidence>
<evidence type="ECO:0000256" key="1">
    <source>
        <dbReference type="SAM" id="MobiDB-lite"/>
    </source>
</evidence>
<gene>
    <name evidence="2" type="ORF">IPOD504_LOCUS9599</name>
</gene>
<protein>
    <submittedName>
        <fullName evidence="2">Uncharacterized protein</fullName>
    </submittedName>
</protein>
<evidence type="ECO:0000313" key="3">
    <source>
        <dbReference type="Proteomes" id="UP000837857"/>
    </source>
</evidence>
<accession>A0ABN8II21</accession>
<dbReference type="Proteomes" id="UP000837857">
    <property type="component" value="Chromosome 23"/>
</dbReference>
<sequence>MTRARATESYVGVRAPVRDETGSVHIARGKFQSGHLTGHAGSIAGVRSPRRRFPLRPHPTEADTPKALQLHSVHAGTRPKSTKDKRGQPPGRSPFQI</sequence>
<dbReference type="EMBL" id="OW152835">
    <property type="protein sequence ID" value="CAH2056367.1"/>
    <property type="molecule type" value="Genomic_DNA"/>
</dbReference>